<evidence type="ECO:0000313" key="3">
    <source>
        <dbReference type="Proteomes" id="UP000287563"/>
    </source>
</evidence>
<reference evidence="2 3" key="1">
    <citation type="submission" date="2018-11" db="EMBL/GenBank/DDBJ databases">
        <title>Photobacterium sp. BEI247 sp. nov., a marine bacterium isolated from Yongle Blue Hole in the South China Sea.</title>
        <authorList>
            <person name="Wang X."/>
        </authorList>
    </citation>
    <scope>NUCLEOTIDE SEQUENCE [LARGE SCALE GENOMIC DNA]</scope>
    <source>
        <strain evidence="3">BEI247</strain>
    </source>
</reference>
<sequence>MLHNRYQIYRQEDTSFKLTQSYSCWQEVVEFALRQPLNTKKKAYIVDTQADCNCEDIFRVDDSGSLIATGHLARILYEQVKLSPLSTLTLEGAIEPLAITDGVMVLKPLSEACYEIQSLNGQVSITTDLAMKSSVLEAPFTRHQHSDNDVALLVYCHDELIATAYFSRYIEDHRFPFHLSELCYELSLHTVYVAPDFRGMGIATCLANSIVNIARVDMTQLHHLLLEANIRLKPWFSALALTPGGEAICDILSEAFVEMNDDVIEELMDEGVTISYQDPIIFVEGIA</sequence>
<name>A0A3S3RJH6_9GAMM</name>
<dbReference type="Gene3D" id="3.40.630.30">
    <property type="match status" value="1"/>
</dbReference>
<dbReference type="InterPro" id="IPR000182">
    <property type="entry name" value="GNAT_dom"/>
</dbReference>
<gene>
    <name evidence="2" type="ORF">EDI28_03165</name>
</gene>
<dbReference type="RefSeq" id="WP_128782368.1">
    <property type="nucleotide sequence ID" value="NZ_RJLM01000001.1"/>
</dbReference>
<proteinExistence type="predicted"/>
<dbReference type="Pfam" id="PF00583">
    <property type="entry name" value="Acetyltransf_1"/>
    <property type="match status" value="1"/>
</dbReference>
<dbReference type="CDD" id="cd04301">
    <property type="entry name" value="NAT_SF"/>
    <property type="match status" value="1"/>
</dbReference>
<dbReference type="Proteomes" id="UP000287563">
    <property type="component" value="Unassembled WGS sequence"/>
</dbReference>
<dbReference type="OrthoDB" id="5828233at2"/>
<keyword evidence="3" id="KW-1185">Reference proteome</keyword>
<comment type="caution">
    <text evidence="2">The sequence shown here is derived from an EMBL/GenBank/DDBJ whole genome shotgun (WGS) entry which is preliminary data.</text>
</comment>
<accession>A0A3S3RJH6</accession>
<dbReference type="AlphaFoldDB" id="A0A3S3RJH6"/>
<dbReference type="SUPFAM" id="SSF55729">
    <property type="entry name" value="Acyl-CoA N-acyltransferases (Nat)"/>
    <property type="match status" value="1"/>
</dbReference>
<keyword evidence="2" id="KW-0808">Transferase</keyword>
<dbReference type="GO" id="GO:0016747">
    <property type="term" value="F:acyltransferase activity, transferring groups other than amino-acyl groups"/>
    <property type="evidence" value="ECO:0007669"/>
    <property type="project" value="InterPro"/>
</dbReference>
<organism evidence="2 3">
    <name type="scientific">Photobacterium chitinilyticum</name>
    <dbReference type="NCBI Taxonomy" id="2485123"/>
    <lineage>
        <taxon>Bacteria</taxon>
        <taxon>Pseudomonadati</taxon>
        <taxon>Pseudomonadota</taxon>
        <taxon>Gammaproteobacteria</taxon>
        <taxon>Vibrionales</taxon>
        <taxon>Vibrionaceae</taxon>
        <taxon>Photobacterium</taxon>
    </lineage>
</organism>
<protein>
    <submittedName>
        <fullName evidence="2">N-acetyltransferase</fullName>
    </submittedName>
</protein>
<dbReference type="PROSITE" id="PS51186">
    <property type="entry name" value="GNAT"/>
    <property type="match status" value="1"/>
</dbReference>
<evidence type="ECO:0000313" key="2">
    <source>
        <dbReference type="EMBL" id="RWX57054.1"/>
    </source>
</evidence>
<evidence type="ECO:0000259" key="1">
    <source>
        <dbReference type="PROSITE" id="PS51186"/>
    </source>
</evidence>
<dbReference type="InterPro" id="IPR016181">
    <property type="entry name" value="Acyl_CoA_acyltransferase"/>
</dbReference>
<dbReference type="EMBL" id="RJLM01000001">
    <property type="protein sequence ID" value="RWX57054.1"/>
    <property type="molecule type" value="Genomic_DNA"/>
</dbReference>
<feature type="domain" description="N-acetyltransferase" evidence="1">
    <location>
        <begin position="104"/>
        <end position="264"/>
    </location>
</feature>